<dbReference type="EMBL" id="MTBC01000013">
    <property type="protein sequence ID" value="OQD41535.1"/>
    <property type="molecule type" value="Genomic_DNA"/>
</dbReference>
<protein>
    <submittedName>
        <fullName evidence="8">Biopolymer transporter ExbD</fullName>
    </submittedName>
</protein>
<evidence type="ECO:0000313" key="8">
    <source>
        <dbReference type="EMBL" id="OQD41535.1"/>
    </source>
</evidence>
<evidence type="ECO:0000256" key="4">
    <source>
        <dbReference type="ARBA" id="ARBA00022692"/>
    </source>
</evidence>
<name>A0A1V6LMX1_9FLAO</name>
<dbReference type="InterPro" id="IPR003400">
    <property type="entry name" value="ExbD"/>
</dbReference>
<evidence type="ECO:0000256" key="3">
    <source>
        <dbReference type="ARBA" id="ARBA00022475"/>
    </source>
</evidence>
<organism evidence="8 9">
    <name type="scientific">Croceivirga radicis</name>
    <dbReference type="NCBI Taxonomy" id="1929488"/>
    <lineage>
        <taxon>Bacteria</taxon>
        <taxon>Pseudomonadati</taxon>
        <taxon>Bacteroidota</taxon>
        <taxon>Flavobacteriia</taxon>
        <taxon>Flavobacteriales</taxon>
        <taxon>Flavobacteriaceae</taxon>
        <taxon>Croceivirga</taxon>
    </lineage>
</organism>
<evidence type="ECO:0000256" key="6">
    <source>
        <dbReference type="ARBA" id="ARBA00023136"/>
    </source>
</evidence>
<dbReference type="AlphaFoldDB" id="A0A1V6LMX1"/>
<dbReference type="Gene3D" id="3.30.420.270">
    <property type="match status" value="1"/>
</dbReference>
<gene>
    <name evidence="8" type="ORF">BUL40_15090</name>
</gene>
<keyword evidence="4 7" id="KW-0812">Transmembrane</keyword>
<evidence type="ECO:0000256" key="2">
    <source>
        <dbReference type="ARBA" id="ARBA00005811"/>
    </source>
</evidence>
<evidence type="ECO:0000256" key="7">
    <source>
        <dbReference type="RuleBase" id="RU003879"/>
    </source>
</evidence>
<reference evidence="8 9" key="1">
    <citation type="submission" date="2016-12" db="EMBL/GenBank/DDBJ databases">
        <authorList>
            <person name="Song W.-J."/>
            <person name="Kurnit D.M."/>
        </authorList>
    </citation>
    <scope>NUCLEOTIDE SEQUENCE [LARGE SCALE GENOMIC DNA]</scope>
    <source>
        <strain evidence="8 9">HSG9</strain>
    </source>
</reference>
<dbReference type="Pfam" id="PF02472">
    <property type="entry name" value="ExbD"/>
    <property type="match status" value="1"/>
</dbReference>
<dbReference type="GO" id="GO:0022857">
    <property type="term" value="F:transmembrane transporter activity"/>
    <property type="evidence" value="ECO:0007669"/>
    <property type="project" value="InterPro"/>
</dbReference>
<accession>A0A1V6LMX1</accession>
<evidence type="ECO:0000313" key="9">
    <source>
        <dbReference type="Proteomes" id="UP000191680"/>
    </source>
</evidence>
<dbReference type="RefSeq" id="WP_010519322.1">
    <property type="nucleotide sequence ID" value="NZ_AFOE01000042.1"/>
</dbReference>
<keyword evidence="9" id="KW-1185">Reference proteome</keyword>
<keyword evidence="7" id="KW-0813">Transport</keyword>
<keyword evidence="7" id="KW-0653">Protein transport</keyword>
<comment type="similarity">
    <text evidence="2 7">Belongs to the ExbD/TolR family.</text>
</comment>
<evidence type="ECO:0000256" key="1">
    <source>
        <dbReference type="ARBA" id="ARBA00004162"/>
    </source>
</evidence>
<dbReference type="GO" id="GO:0015031">
    <property type="term" value="P:protein transport"/>
    <property type="evidence" value="ECO:0007669"/>
    <property type="project" value="UniProtKB-KW"/>
</dbReference>
<sequence length="128" mass="14333">MKLKGRNKVSPEFSMSSMTDIVFLLLVFFMLTSNAPNALDLLLPKAKGKSTNTQNVSVTIDKNLNYYVNNQQINGEYIEIELKKALEGQEKPTIILRAEESVAIKEAVNVMDIANKNSYKVILAVRPN</sequence>
<dbReference type="PANTHER" id="PTHR30558">
    <property type="entry name" value="EXBD MEMBRANE COMPONENT OF PMF-DRIVEN MACROMOLECULE IMPORT SYSTEM"/>
    <property type="match status" value="1"/>
</dbReference>
<dbReference type="GO" id="GO:0005886">
    <property type="term" value="C:plasma membrane"/>
    <property type="evidence" value="ECO:0007669"/>
    <property type="project" value="UniProtKB-SubCell"/>
</dbReference>
<proteinExistence type="inferred from homology"/>
<dbReference type="OrthoDB" id="9793581at2"/>
<evidence type="ECO:0000256" key="5">
    <source>
        <dbReference type="ARBA" id="ARBA00022989"/>
    </source>
</evidence>
<dbReference type="Proteomes" id="UP000191680">
    <property type="component" value="Unassembled WGS sequence"/>
</dbReference>
<comment type="caution">
    <text evidence="8">The sequence shown here is derived from an EMBL/GenBank/DDBJ whole genome shotgun (WGS) entry which is preliminary data.</text>
</comment>
<keyword evidence="3" id="KW-1003">Cell membrane</keyword>
<keyword evidence="5" id="KW-1133">Transmembrane helix</keyword>
<comment type="subcellular location">
    <subcellularLocation>
        <location evidence="1">Cell membrane</location>
        <topology evidence="1">Single-pass membrane protein</topology>
    </subcellularLocation>
    <subcellularLocation>
        <location evidence="7">Cell membrane</location>
        <topology evidence="7">Single-pass type II membrane protein</topology>
    </subcellularLocation>
</comment>
<keyword evidence="6" id="KW-0472">Membrane</keyword>